<feature type="domain" description="SCP2" evidence="1">
    <location>
        <begin position="118"/>
        <end position="205"/>
    </location>
</feature>
<protein>
    <recommendedName>
        <fullName evidence="1">SCP2 domain-containing protein</fullName>
    </recommendedName>
</protein>
<dbReference type="EMBL" id="OC866249">
    <property type="protein sequence ID" value="CAD7632855.1"/>
    <property type="molecule type" value="Genomic_DNA"/>
</dbReference>
<dbReference type="Pfam" id="PF02036">
    <property type="entry name" value="SCP2"/>
    <property type="match status" value="2"/>
</dbReference>
<evidence type="ECO:0000259" key="1">
    <source>
        <dbReference type="Pfam" id="PF02036"/>
    </source>
</evidence>
<accession>A0A7R9L0Z2</accession>
<sequence length="214" mass="23787">MKIKVLVDGGEVYRSAPKVKPDAIVNVDDENYVRILFGQLNPQRAFMTGKISVKGNILLLQKLDSFWNQVQGQRKDPEMPQVKDIMLKDPMKPGLKSEVIIFDLIQKLVRLPNLLSEGSTVRFDIKKDGQLASKWKLSFPSGANGLGRIERADNTSGADDNTLTVDDNDFVRLTYSTLKLEDAIASGRVKYSGDPSSVAKLSKMFNTSIIKAKL</sequence>
<organism evidence="2">
    <name type="scientific">Medioppia subpectinata</name>
    <dbReference type="NCBI Taxonomy" id="1979941"/>
    <lineage>
        <taxon>Eukaryota</taxon>
        <taxon>Metazoa</taxon>
        <taxon>Ecdysozoa</taxon>
        <taxon>Arthropoda</taxon>
        <taxon>Chelicerata</taxon>
        <taxon>Arachnida</taxon>
        <taxon>Acari</taxon>
        <taxon>Acariformes</taxon>
        <taxon>Sarcoptiformes</taxon>
        <taxon>Oribatida</taxon>
        <taxon>Brachypylina</taxon>
        <taxon>Oppioidea</taxon>
        <taxon>Oppiidae</taxon>
        <taxon>Medioppia</taxon>
    </lineage>
</organism>
<dbReference type="PANTHER" id="PTHR10094:SF25">
    <property type="entry name" value="SCP2 STEROL-BINDING DOMAIN-CONTAINING PROTEIN 1"/>
    <property type="match status" value="1"/>
</dbReference>
<dbReference type="EMBL" id="CAJPIZ010011674">
    <property type="protein sequence ID" value="CAG2113285.1"/>
    <property type="molecule type" value="Genomic_DNA"/>
</dbReference>
<dbReference type="Gene3D" id="3.30.1050.10">
    <property type="entry name" value="SCP2 sterol-binding domain"/>
    <property type="match status" value="2"/>
</dbReference>
<evidence type="ECO:0000313" key="3">
    <source>
        <dbReference type="Proteomes" id="UP000759131"/>
    </source>
</evidence>
<dbReference type="Proteomes" id="UP000759131">
    <property type="component" value="Unassembled WGS sequence"/>
</dbReference>
<dbReference type="GO" id="GO:0005829">
    <property type="term" value="C:cytosol"/>
    <property type="evidence" value="ECO:0007669"/>
    <property type="project" value="TreeGrafter"/>
</dbReference>
<reference evidence="2" key="1">
    <citation type="submission" date="2020-11" db="EMBL/GenBank/DDBJ databases">
        <authorList>
            <person name="Tran Van P."/>
        </authorList>
    </citation>
    <scope>NUCLEOTIDE SEQUENCE</scope>
</reference>
<evidence type="ECO:0000313" key="2">
    <source>
        <dbReference type="EMBL" id="CAD7632855.1"/>
    </source>
</evidence>
<name>A0A7R9L0Z2_9ACAR</name>
<gene>
    <name evidence="2" type="ORF">OSB1V03_LOCUS13256</name>
</gene>
<proteinExistence type="predicted"/>
<dbReference type="OrthoDB" id="3592703at2759"/>
<dbReference type="SUPFAM" id="SSF55718">
    <property type="entry name" value="SCP-like"/>
    <property type="match status" value="2"/>
</dbReference>
<dbReference type="InterPro" id="IPR003033">
    <property type="entry name" value="SCP2_sterol-bd_dom"/>
</dbReference>
<dbReference type="AlphaFoldDB" id="A0A7R9L0Z2"/>
<dbReference type="InterPro" id="IPR036527">
    <property type="entry name" value="SCP2_sterol-bd_dom_sf"/>
</dbReference>
<keyword evidence="3" id="KW-1185">Reference proteome</keyword>
<dbReference type="PANTHER" id="PTHR10094">
    <property type="entry name" value="STEROL CARRIER PROTEIN 2 SCP-2 FAMILY PROTEIN"/>
    <property type="match status" value="1"/>
</dbReference>
<feature type="domain" description="SCP2" evidence="1">
    <location>
        <begin position="9"/>
        <end position="64"/>
    </location>
</feature>